<protein>
    <submittedName>
        <fullName evidence="3">Enoyl-CoA hydratase-related protein</fullName>
    </submittedName>
</protein>
<dbReference type="InterPro" id="IPR014748">
    <property type="entry name" value="Enoyl-CoA_hydra_C"/>
</dbReference>
<gene>
    <name evidence="3" type="ORF">Dfulv_04410</name>
</gene>
<reference evidence="3" key="1">
    <citation type="submission" date="2021-04" db="EMBL/GenBank/DDBJ databases">
        <authorList>
            <person name="Hartkoorn R.C."/>
            <person name="Beaudoing E."/>
            <person name="Hot D."/>
        </authorList>
    </citation>
    <scope>NUCLEOTIDE SEQUENCE</scope>
    <source>
        <strain evidence="3">NRRL B-16292</strain>
    </source>
</reference>
<dbReference type="Pfam" id="PF00378">
    <property type="entry name" value="ECH_1"/>
    <property type="match status" value="1"/>
</dbReference>
<dbReference type="Gene3D" id="3.90.226.10">
    <property type="entry name" value="2-enoyl-CoA Hydratase, Chain A, domain 1"/>
    <property type="match status" value="1"/>
</dbReference>
<dbReference type="Gene3D" id="1.10.12.10">
    <property type="entry name" value="Lyase 2-enoyl-coa Hydratase, Chain A, domain 2"/>
    <property type="match status" value="1"/>
</dbReference>
<name>A0ABY5W1X3_9ACTN</name>
<comment type="similarity">
    <text evidence="1 2">Belongs to the enoyl-CoA hydratase/isomerase family.</text>
</comment>
<dbReference type="PROSITE" id="PS00166">
    <property type="entry name" value="ENOYL_COA_HYDRATASE"/>
    <property type="match status" value="1"/>
</dbReference>
<evidence type="ECO:0000256" key="1">
    <source>
        <dbReference type="ARBA" id="ARBA00005254"/>
    </source>
</evidence>
<proteinExistence type="inferred from homology"/>
<keyword evidence="4" id="KW-1185">Reference proteome</keyword>
<dbReference type="PANTHER" id="PTHR43459:SF1">
    <property type="entry name" value="EG:BACN32G11.4 PROTEIN"/>
    <property type="match status" value="1"/>
</dbReference>
<dbReference type="InterPro" id="IPR001753">
    <property type="entry name" value="Enoyl-CoA_hydra/iso"/>
</dbReference>
<dbReference type="PANTHER" id="PTHR43459">
    <property type="entry name" value="ENOYL-COA HYDRATASE"/>
    <property type="match status" value="1"/>
</dbReference>
<dbReference type="InterPro" id="IPR029045">
    <property type="entry name" value="ClpP/crotonase-like_dom_sf"/>
</dbReference>
<dbReference type="EMBL" id="CP073720">
    <property type="protein sequence ID" value="UWP83532.1"/>
    <property type="molecule type" value="Genomic_DNA"/>
</dbReference>
<dbReference type="InterPro" id="IPR018376">
    <property type="entry name" value="Enoyl-CoA_hyd/isom_CS"/>
</dbReference>
<dbReference type="SUPFAM" id="SSF52096">
    <property type="entry name" value="ClpP/crotonase"/>
    <property type="match status" value="1"/>
</dbReference>
<dbReference type="CDD" id="cd06558">
    <property type="entry name" value="crotonase-like"/>
    <property type="match status" value="1"/>
</dbReference>
<sequence length="264" mass="27230">MTDVLLVDRSDTGVATLTLNRPDALNALDIALKVALRESLEELSNDASVRAVVLTGAGRAFCVGQDLREHVASLESGEGSSLSTVTEHYNPVAELIAGMPKPVVAAVRGMAAGAGASLALLADLRVGGPKTGFLMAFANVGLAGDTGVSWALPRLVGHAKATELLLLAEPVDSATAHRLGMLSRLVDDDEQVLPAALELAERLAAGPTVAYGQIKRELVAGAAGLLADALRVEAEAQAVCGRTDDHHNATAAFVRKEKATFKGA</sequence>
<evidence type="ECO:0000313" key="3">
    <source>
        <dbReference type="EMBL" id="UWP83532.1"/>
    </source>
</evidence>
<accession>A0ABY5W1X3</accession>
<evidence type="ECO:0000313" key="4">
    <source>
        <dbReference type="Proteomes" id="UP001059617"/>
    </source>
</evidence>
<dbReference type="RefSeq" id="WP_259861324.1">
    <property type="nucleotide sequence ID" value="NZ_BAAAST010000040.1"/>
</dbReference>
<organism evidence="3 4">
    <name type="scientific">Dactylosporangium fulvum</name>
    <dbReference type="NCBI Taxonomy" id="53359"/>
    <lineage>
        <taxon>Bacteria</taxon>
        <taxon>Bacillati</taxon>
        <taxon>Actinomycetota</taxon>
        <taxon>Actinomycetes</taxon>
        <taxon>Micromonosporales</taxon>
        <taxon>Micromonosporaceae</taxon>
        <taxon>Dactylosporangium</taxon>
    </lineage>
</organism>
<evidence type="ECO:0000256" key="2">
    <source>
        <dbReference type="RuleBase" id="RU003707"/>
    </source>
</evidence>
<reference evidence="3" key="2">
    <citation type="submission" date="2022-09" db="EMBL/GenBank/DDBJ databases">
        <title>Biosynthetic gene clusters of Dactylosporangioum fulvum.</title>
        <authorList>
            <person name="Caradec T."/>
        </authorList>
    </citation>
    <scope>NUCLEOTIDE SEQUENCE</scope>
    <source>
        <strain evidence="3">NRRL B-16292</strain>
    </source>
</reference>
<dbReference type="Proteomes" id="UP001059617">
    <property type="component" value="Chromosome"/>
</dbReference>